<dbReference type="AlphaFoldDB" id="A0A6A6TIG0"/>
<evidence type="ECO:0000313" key="3">
    <source>
        <dbReference type="Proteomes" id="UP000799324"/>
    </source>
</evidence>
<name>A0A6A6TIG0_9PLEO</name>
<accession>A0A6A6TIG0</accession>
<feature type="region of interest" description="Disordered" evidence="1">
    <location>
        <begin position="112"/>
        <end position="136"/>
    </location>
</feature>
<proteinExistence type="predicted"/>
<keyword evidence="3" id="KW-1185">Reference proteome</keyword>
<evidence type="ECO:0000313" key="2">
    <source>
        <dbReference type="EMBL" id="KAF2658733.1"/>
    </source>
</evidence>
<evidence type="ECO:0000256" key="1">
    <source>
        <dbReference type="SAM" id="MobiDB-lite"/>
    </source>
</evidence>
<organism evidence="2 3">
    <name type="scientific">Lophiostoma macrostomum CBS 122681</name>
    <dbReference type="NCBI Taxonomy" id="1314788"/>
    <lineage>
        <taxon>Eukaryota</taxon>
        <taxon>Fungi</taxon>
        <taxon>Dikarya</taxon>
        <taxon>Ascomycota</taxon>
        <taxon>Pezizomycotina</taxon>
        <taxon>Dothideomycetes</taxon>
        <taxon>Pleosporomycetidae</taxon>
        <taxon>Pleosporales</taxon>
        <taxon>Lophiostomataceae</taxon>
        <taxon>Lophiostoma</taxon>
    </lineage>
</organism>
<feature type="compositionally biased region" description="Pro residues" evidence="1">
    <location>
        <begin position="127"/>
        <end position="136"/>
    </location>
</feature>
<reference evidence="2" key="1">
    <citation type="journal article" date="2020" name="Stud. Mycol.">
        <title>101 Dothideomycetes genomes: a test case for predicting lifestyles and emergence of pathogens.</title>
        <authorList>
            <person name="Haridas S."/>
            <person name="Albert R."/>
            <person name="Binder M."/>
            <person name="Bloem J."/>
            <person name="Labutti K."/>
            <person name="Salamov A."/>
            <person name="Andreopoulos B."/>
            <person name="Baker S."/>
            <person name="Barry K."/>
            <person name="Bills G."/>
            <person name="Bluhm B."/>
            <person name="Cannon C."/>
            <person name="Castanera R."/>
            <person name="Culley D."/>
            <person name="Daum C."/>
            <person name="Ezra D."/>
            <person name="Gonzalez J."/>
            <person name="Henrissat B."/>
            <person name="Kuo A."/>
            <person name="Liang C."/>
            <person name="Lipzen A."/>
            <person name="Lutzoni F."/>
            <person name="Magnuson J."/>
            <person name="Mondo S."/>
            <person name="Nolan M."/>
            <person name="Ohm R."/>
            <person name="Pangilinan J."/>
            <person name="Park H.-J."/>
            <person name="Ramirez L."/>
            <person name="Alfaro M."/>
            <person name="Sun H."/>
            <person name="Tritt A."/>
            <person name="Yoshinaga Y."/>
            <person name="Zwiers L.-H."/>
            <person name="Turgeon B."/>
            <person name="Goodwin S."/>
            <person name="Spatafora J."/>
            <person name="Crous P."/>
            <person name="Grigoriev I."/>
        </authorList>
    </citation>
    <scope>NUCLEOTIDE SEQUENCE</scope>
    <source>
        <strain evidence="2">CBS 122681</strain>
    </source>
</reference>
<dbReference type="Proteomes" id="UP000799324">
    <property type="component" value="Unassembled WGS sequence"/>
</dbReference>
<dbReference type="EMBL" id="MU004312">
    <property type="protein sequence ID" value="KAF2658733.1"/>
    <property type="molecule type" value="Genomic_DNA"/>
</dbReference>
<protein>
    <submittedName>
        <fullName evidence="2">Uncharacterized protein</fullName>
    </submittedName>
</protein>
<sequence length="304" mass="33846">MSPNQPSPTQTDPSLSSLPAELRFLIYAHLFVLNGVPTSFGYSSRPQLRHGNRYTPLRTHALLLASTQLSLEYRHAFYERTRFFLRIDSSNAFRGAPGLAIPIGCVSEPATGTSSPSTLTPVLASATPPPTSTSPTPPPIPRFWWHMPSDLLPHLRHCTLYIEIGDIAPSAPSTHSLALEHRANASLSEAKLVREEMKRYSSFAAMQAANRQFDDTLVDAVHKLLEAMRQLRSVMLVWDTSVDQRIRRGAGTCWGWEELGGPFVRVLEGREGVREVRVRVGDCKSDHEVLVRRGEGGVWERLLS</sequence>
<gene>
    <name evidence="2" type="ORF">K491DRAFT_689805</name>
</gene>
<dbReference type="OrthoDB" id="3796403at2759"/>